<comment type="caution">
    <text evidence="1">The sequence shown here is derived from an EMBL/GenBank/DDBJ whole genome shotgun (WGS) entry which is preliminary data.</text>
</comment>
<reference evidence="1 2" key="1">
    <citation type="submission" date="2020-10" db="EMBL/GenBank/DDBJ databases">
        <title>Connecting structure to function with the recovery of over 1000 high-quality activated sludge metagenome-assembled genomes encoding full-length rRNA genes using long-read sequencing.</title>
        <authorList>
            <person name="Singleton C.M."/>
            <person name="Petriglieri F."/>
            <person name="Kristensen J.M."/>
            <person name="Kirkegaard R.H."/>
            <person name="Michaelsen T.Y."/>
            <person name="Andersen M.H."/>
            <person name="Karst S.M."/>
            <person name="Dueholm M.S."/>
            <person name="Nielsen P.H."/>
            <person name="Albertsen M."/>
        </authorList>
    </citation>
    <scope>NUCLEOTIDE SEQUENCE [LARGE SCALE GENOMIC DNA]</scope>
    <source>
        <strain evidence="1">EsbW_18-Q3-R4-48_BATAC.285</strain>
    </source>
</reference>
<dbReference type="Proteomes" id="UP000697998">
    <property type="component" value="Unassembled WGS sequence"/>
</dbReference>
<proteinExistence type="predicted"/>
<evidence type="ECO:0000313" key="1">
    <source>
        <dbReference type="EMBL" id="MBK7676493.1"/>
    </source>
</evidence>
<protein>
    <submittedName>
        <fullName evidence="1">Uncharacterized protein</fullName>
    </submittedName>
</protein>
<gene>
    <name evidence="1" type="ORF">IPJ27_18010</name>
</gene>
<dbReference type="AlphaFoldDB" id="A0A935UIF6"/>
<name>A0A935UIF6_9PROT</name>
<sequence>MAVYPIPESIAQLAAEIAAINQQAVREYTPLVEAILRTRSRDTRQIEQTLDGLLSFCGFAPALELYRRLCRRYWDIDPAATAFYVDAYRTTWDTDEERQ</sequence>
<accession>A0A935UIF6</accession>
<dbReference type="EMBL" id="JADJMH010000020">
    <property type="protein sequence ID" value="MBK7676493.1"/>
    <property type="molecule type" value="Genomic_DNA"/>
</dbReference>
<evidence type="ECO:0000313" key="2">
    <source>
        <dbReference type="Proteomes" id="UP000697998"/>
    </source>
</evidence>
<organism evidence="1 2">
    <name type="scientific">Candidatus Accumulibacter proximus</name>
    <dbReference type="NCBI Taxonomy" id="2954385"/>
    <lineage>
        <taxon>Bacteria</taxon>
        <taxon>Pseudomonadati</taxon>
        <taxon>Pseudomonadota</taxon>
        <taxon>Betaproteobacteria</taxon>
        <taxon>Candidatus Accumulibacter</taxon>
    </lineage>
</organism>